<sequence length="103" mass="11829">MARELQKTEKELSEAECGVASGTMKREDLGVIREKWTEVDSLLRQLLAWLLKGEQQRTPIGAIRLDTGAIVNTQAEINKALKRYYSALYMALPPLHQNKWRIF</sequence>
<evidence type="ECO:0000313" key="1">
    <source>
        <dbReference type="EMBL" id="KAJ1192988.1"/>
    </source>
</evidence>
<name>A0AAV7UVQ5_PLEWA</name>
<reference evidence="1" key="1">
    <citation type="journal article" date="2022" name="bioRxiv">
        <title>Sequencing and chromosome-scale assembly of the giantPleurodeles waltlgenome.</title>
        <authorList>
            <person name="Brown T."/>
            <person name="Elewa A."/>
            <person name="Iarovenko S."/>
            <person name="Subramanian E."/>
            <person name="Araus A.J."/>
            <person name="Petzold A."/>
            <person name="Susuki M."/>
            <person name="Suzuki K.-i.T."/>
            <person name="Hayashi T."/>
            <person name="Toyoda A."/>
            <person name="Oliveira C."/>
            <person name="Osipova E."/>
            <person name="Leigh N.D."/>
            <person name="Simon A."/>
            <person name="Yun M.H."/>
        </authorList>
    </citation>
    <scope>NUCLEOTIDE SEQUENCE</scope>
    <source>
        <strain evidence="1">20211129_DDA</strain>
        <tissue evidence="1">Liver</tissue>
    </source>
</reference>
<dbReference type="Proteomes" id="UP001066276">
    <property type="component" value="Chromosome 2_2"/>
</dbReference>
<proteinExistence type="predicted"/>
<gene>
    <name evidence="1" type="ORF">NDU88_002294</name>
</gene>
<accession>A0AAV7UVQ5</accession>
<organism evidence="1 2">
    <name type="scientific">Pleurodeles waltl</name>
    <name type="common">Iberian ribbed newt</name>
    <dbReference type="NCBI Taxonomy" id="8319"/>
    <lineage>
        <taxon>Eukaryota</taxon>
        <taxon>Metazoa</taxon>
        <taxon>Chordata</taxon>
        <taxon>Craniata</taxon>
        <taxon>Vertebrata</taxon>
        <taxon>Euteleostomi</taxon>
        <taxon>Amphibia</taxon>
        <taxon>Batrachia</taxon>
        <taxon>Caudata</taxon>
        <taxon>Salamandroidea</taxon>
        <taxon>Salamandridae</taxon>
        <taxon>Pleurodelinae</taxon>
        <taxon>Pleurodeles</taxon>
    </lineage>
</organism>
<keyword evidence="2" id="KW-1185">Reference proteome</keyword>
<evidence type="ECO:0008006" key="3">
    <source>
        <dbReference type="Google" id="ProtNLM"/>
    </source>
</evidence>
<dbReference type="AlphaFoldDB" id="A0AAV7UVQ5"/>
<protein>
    <recommendedName>
        <fullName evidence="3">Dystrophin</fullName>
    </recommendedName>
</protein>
<comment type="caution">
    <text evidence="1">The sequence shown here is derived from an EMBL/GenBank/DDBJ whole genome shotgun (WGS) entry which is preliminary data.</text>
</comment>
<evidence type="ECO:0000313" key="2">
    <source>
        <dbReference type="Proteomes" id="UP001066276"/>
    </source>
</evidence>
<dbReference type="EMBL" id="JANPWB010000004">
    <property type="protein sequence ID" value="KAJ1192988.1"/>
    <property type="molecule type" value="Genomic_DNA"/>
</dbReference>